<dbReference type="EMBL" id="LWDE02002898">
    <property type="protein sequence ID" value="KAE8236548.1"/>
    <property type="molecule type" value="Genomic_DNA"/>
</dbReference>
<comment type="caution">
    <text evidence="2">The sequence shown here is derived from an EMBL/GenBank/DDBJ whole genome shotgun (WGS) entry which is preliminary data.</text>
</comment>
<evidence type="ECO:0000256" key="1">
    <source>
        <dbReference type="SAM" id="MobiDB-lite"/>
    </source>
</evidence>
<reference evidence="2" key="2">
    <citation type="journal article" date="2019" name="IMA Fungus">
        <title>Genome sequencing and comparison of five Tilletia species to identify candidate genes for the detection of regulated species infecting wheat.</title>
        <authorList>
            <person name="Nguyen H.D.T."/>
            <person name="Sultana T."/>
            <person name="Kesanakurti P."/>
            <person name="Hambleton S."/>
        </authorList>
    </citation>
    <scope>NUCLEOTIDE SEQUENCE</scope>
    <source>
        <strain evidence="2">DAOMC 236426</strain>
    </source>
</reference>
<feature type="region of interest" description="Disordered" evidence="1">
    <location>
        <begin position="1"/>
        <end position="26"/>
    </location>
</feature>
<sequence>MWRSALLGRDSKPGPGTTSEAPREVNPLTSFCETSHRFVLKSAINNEVAGRAYSLDGETHDVRLAWNYGHTPPAEIIYGITGPLTFEELALRIDVNEGRFEARHGDKTDPAYLINQSLSLQWRVRGVGRVVETSAGFFSLEIVSETNGKVTVFMMDVRIPIDNKRWAKYRTVPVGSFVGVRGTVETIKYNDIAKIVITLEHLCSPPPNRSGGPGGPSPPNSAETSSSIQTRYMNTLGITTADPSAGSSSGAGTSIAAPSPPKLTLESGRSVPPEIAATSAFTAPTQYIGDAAHHPASRQNIELNVNAEETSGQNFVLLAQQITRQPADLGLAAGSAERSSAAAAAEGKGKKRSREDEGKEVMGAKRAVSVR</sequence>
<feature type="compositionally biased region" description="Polar residues" evidence="1">
    <location>
        <begin position="222"/>
        <end position="238"/>
    </location>
</feature>
<protein>
    <submittedName>
        <fullName evidence="2">Uncharacterized protein</fullName>
    </submittedName>
</protein>
<keyword evidence="3" id="KW-1185">Reference proteome</keyword>
<feature type="compositionally biased region" description="Low complexity" evidence="1">
    <location>
        <begin position="239"/>
        <end position="257"/>
    </location>
</feature>
<reference evidence="2" key="1">
    <citation type="submission" date="2016-04" db="EMBL/GenBank/DDBJ databases">
        <authorList>
            <person name="Nguyen H.D."/>
            <person name="Samba Siva P."/>
            <person name="Cullis J."/>
            <person name="Levesque C.A."/>
            <person name="Hambleton S."/>
        </authorList>
    </citation>
    <scope>NUCLEOTIDE SEQUENCE</scope>
    <source>
        <strain evidence="2">DAOMC 236426</strain>
    </source>
</reference>
<dbReference type="AlphaFoldDB" id="A0A8X7SS53"/>
<evidence type="ECO:0000313" key="3">
    <source>
        <dbReference type="Proteomes" id="UP000077684"/>
    </source>
</evidence>
<dbReference type="Proteomes" id="UP000077684">
    <property type="component" value="Unassembled WGS sequence"/>
</dbReference>
<organism evidence="2 3">
    <name type="scientific">Tilletia controversa</name>
    <name type="common">dwarf bunt fungus</name>
    <dbReference type="NCBI Taxonomy" id="13291"/>
    <lineage>
        <taxon>Eukaryota</taxon>
        <taxon>Fungi</taxon>
        <taxon>Dikarya</taxon>
        <taxon>Basidiomycota</taxon>
        <taxon>Ustilaginomycotina</taxon>
        <taxon>Exobasidiomycetes</taxon>
        <taxon>Tilletiales</taxon>
        <taxon>Tilletiaceae</taxon>
        <taxon>Tilletia</taxon>
    </lineage>
</organism>
<name>A0A8X7SS53_9BASI</name>
<feature type="compositionally biased region" description="Low complexity" evidence="1">
    <location>
        <begin position="332"/>
        <end position="346"/>
    </location>
</feature>
<feature type="compositionally biased region" description="Basic and acidic residues" evidence="1">
    <location>
        <begin position="353"/>
        <end position="363"/>
    </location>
</feature>
<feature type="region of interest" description="Disordered" evidence="1">
    <location>
        <begin position="330"/>
        <end position="371"/>
    </location>
</feature>
<feature type="region of interest" description="Disordered" evidence="1">
    <location>
        <begin position="204"/>
        <end position="269"/>
    </location>
</feature>
<proteinExistence type="predicted"/>
<accession>A0A8X7SS53</accession>
<gene>
    <name evidence="2" type="ORF">A4X06_0g9514</name>
</gene>
<evidence type="ECO:0000313" key="2">
    <source>
        <dbReference type="EMBL" id="KAE8236548.1"/>
    </source>
</evidence>